<dbReference type="AlphaFoldDB" id="A0A1L5FE43"/>
<dbReference type="OrthoDB" id="94949at31979"/>
<evidence type="ECO:0000313" key="2">
    <source>
        <dbReference type="Proteomes" id="UP000184604"/>
    </source>
</evidence>
<evidence type="ECO:0000313" key="1">
    <source>
        <dbReference type="EMBL" id="APM41284.1"/>
    </source>
</evidence>
<accession>A0A1L5FE43</accession>
<organism evidence="1 2">
    <name type="scientific">Clostridium kluyveri</name>
    <dbReference type="NCBI Taxonomy" id="1534"/>
    <lineage>
        <taxon>Bacteria</taxon>
        <taxon>Bacillati</taxon>
        <taxon>Bacillota</taxon>
        <taxon>Clostridia</taxon>
        <taxon>Eubacteriales</taxon>
        <taxon>Clostridiaceae</taxon>
        <taxon>Clostridium</taxon>
    </lineage>
</organism>
<sequence>MDILFIAVAATIANASDWKEVEIFAKKRED</sequence>
<dbReference type="EMBL" id="CP018335">
    <property type="protein sequence ID" value="APM41284.1"/>
    <property type="molecule type" value="Genomic_DNA"/>
</dbReference>
<dbReference type="Proteomes" id="UP000184604">
    <property type="component" value="Chromosome"/>
</dbReference>
<reference evidence="1 2" key="1">
    <citation type="submission" date="2016-12" db="EMBL/GenBank/DDBJ databases">
        <title>Complete genome sequence of Clostridium kluyveri JZZ isolated from the pit mud of a Chinese flavor liquor-making factory.</title>
        <authorList>
            <person name="Wang Y."/>
        </authorList>
    </citation>
    <scope>NUCLEOTIDE SEQUENCE [LARGE SCALE GENOMIC DNA]</scope>
    <source>
        <strain evidence="1 2">JZZ</strain>
    </source>
</reference>
<name>A0A1L5FE43_CLOKL</name>
<gene>
    <name evidence="1" type="ORF">BS101_13440</name>
</gene>
<proteinExistence type="predicted"/>
<protein>
    <submittedName>
        <fullName evidence="1">Uncharacterized protein</fullName>
    </submittedName>
</protein>